<dbReference type="Proteomes" id="UP001375382">
    <property type="component" value="Unassembled WGS sequence"/>
</dbReference>
<evidence type="ECO:0000313" key="3">
    <source>
        <dbReference type="EMBL" id="MEH8018578.1"/>
    </source>
</evidence>
<keyword evidence="4" id="KW-1185">Reference proteome</keyword>
<dbReference type="InterPro" id="IPR013424">
    <property type="entry name" value="Ice-binding_C"/>
</dbReference>
<proteinExistence type="predicted"/>
<gene>
    <name evidence="3" type="ORF">MN202_15145</name>
</gene>
<name>A0ABU8CAM6_9GAMM</name>
<sequence>MKQRCLAALLLAGSAMSAQAAPIIFFGENQTDPFAIGADPAAAQTSFLSNLTGVGTEDFEGFSIPTIAPLDILFAGSTGNITATMTGGGQIANTTGAGRFNTSAGGSQWWEISGLFSINFDTAISAFGFFGTDIGDFDGQITVALLDINNVVTNLVIDNSINGINGANLFWGFIDVNNAYTSISFGNTAAGTDFFGFDDFTIGDRQQIRIPTVPEPATLAMFGLAICGLVTSRRQKK</sequence>
<evidence type="ECO:0000259" key="2">
    <source>
        <dbReference type="Pfam" id="PF07589"/>
    </source>
</evidence>
<evidence type="ECO:0000256" key="1">
    <source>
        <dbReference type="SAM" id="SignalP"/>
    </source>
</evidence>
<feature type="signal peptide" evidence="1">
    <location>
        <begin position="1"/>
        <end position="20"/>
    </location>
</feature>
<accession>A0ABU8CAM6</accession>
<feature type="domain" description="Ice-binding protein C-terminal" evidence="2">
    <location>
        <begin position="212"/>
        <end position="234"/>
    </location>
</feature>
<comment type="caution">
    <text evidence="3">The sequence shown here is derived from an EMBL/GenBank/DDBJ whole genome shotgun (WGS) entry which is preliminary data.</text>
</comment>
<evidence type="ECO:0000313" key="4">
    <source>
        <dbReference type="Proteomes" id="UP001375382"/>
    </source>
</evidence>
<dbReference type="Pfam" id="PF07589">
    <property type="entry name" value="PEP-CTERM"/>
    <property type="match status" value="1"/>
</dbReference>
<dbReference type="RefSeq" id="WP_335736982.1">
    <property type="nucleotide sequence ID" value="NZ_JALAAR010000014.1"/>
</dbReference>
<reference evidence="3 4" key="1">
    <citation type="journal article" date="2023" name="Ecotoxicol. Environ. Saf.">
        <title>Mercury remediation potential of mercury-resistant strain Rheinheimera metallidurans sp. nov. isolated from a municipal waste dumping site.</title>
        <authorList>
            <person name="Yadav V."/>
            <person name="Manjhi A."/>
            <person name="Vadakedath N."/>
        </authorList>
    </citation>
    <scope>NUCLEOTIDE SEQUENCE [LARGE SCALE GENOMIC DNA]</scope>
    <source>
        <strain evidence="3 4">E-49</strain>
    </source>
</reference>
<dbReference type="EMBL" id="JALAAR010000014">
    <property type="protein sequence ID" value="MEH8018578.1"/>
    <property type="molecule type" value="Genomic_DNA"/>
</dbReference>
<dbReference type="NCBIfam" id="TIGR02595">
    <property type="entry name" value="PEP_CTERM"/>
    <property type="match status" value="1"/>
</dbReference>
<organism evidence="3 4">
    <name type="scientific">Rheinheimera muenzenbergensis</name>
    <dbReference type="NCBI Taxonomy" id="1193628"/>
    <lineage>
        <taxon>Bacteria</taxon>
        <taxon>Pseudomonadati</taxon>
        <taxon>Pseudomonadota</taxon>
        <taxon>Gammaproteobacteria</taxon>
        <taxon>Chromatiales</taxon>
        <taxon>Chromatiaceae</taxon>
        <taxon>Rheinheimera</taxon>
    </lineage>
</organism>
<keyword evidence="1" id="KW-0732">Signal</keyword>
<protein>
    <submittedName>
        <fullName evidence="3">PEP-CTERM sorting domain-containing protein</fullName>
    </submittedName>
</protein>
<feature type="chain" id="PRO_5047142114" evidence="1">
    <location>
        <begin position="21"/>
        <end position="237"/>
    </location>
</feature>